<proteinExistence type="predicted"/>
<reference evidence="3 4" key="1">
    <citation type="submission" date="2021-09" db="EMBL/GenBank/DDBJ databases">
        <title>Genomic insights and catalytic innovation underlie evolution of tropane alkaloids biosynthesis.</title>
        <authorList>
            <person name="Wang Y.-J."/>
            <person name="Tian T."/>
            <person name="Huang J.-P."/>
            <person name="Huang S.-X."/>
        </authorList>
    </citation>
    <scope>NUCLEOTIDE SEQUENCE [LARGE SCALE GENOMIC DNA]</scope>
    <source>
        <strain evidence="3">KIB-2018</strain>
        <tissue evidence="3">Leaf</tissue>
    </source>
</reference>
<dbReference type="EMBL" id="JAIWQS010000007">
    <property type="protein sequence ID" value="KAJ8759194.1"/>
    <property type="molecule type" value="Genomic_DNA"/>
</dbReference>
<keyword evidence="1" id="KW-0175">Coiled coil</keyword>
<dbReference type="PANTHER" id="PTHR33701">
    <property type="entry name" value="TRANSMEMBRANE PROTEIN"/>
    <property type="match status" value="1"/>
</dbReference>
<evidence type="ECO:0000313" key="4">
    <source>
        <dbReference type="Proteomes" id="UP001159364"/>
    </source>
</evidence>
<feature type="region of interest" description="Disordered" evidence="2">
    <location>
        <begin position="415"/>
        <end position="473"/>
    </location>
</feature>
<dbReference type="AlphaFoldDB" id="A0AAV8SZ51"/>
<sequence length="678" mass="75063">MGDSDEGKQDQRTFSNMEDNDAVTVEFLRARLLYERSVSKSARQRADELAKRVAELEEQLRVVSLQRMKAEKATADVLAILESNGITDVSDMYDSSFDQDTPCESAVGNQSFIEERHSVNSKVRKNESEKVLDFDDGFSPELGRSMSWKAQKDCSSSAEKYKDQSLKRRSSFMSTYSSPKHRTGKSCRQIRRKEPRSFSLEHQTNSIKVGTTENGVSPTKNSSDVGPDILGGFDEIRNDKMSSHAQLSGYWRNEQNSSANDLGYNADKRDEDRDMEKALEHQAELIGRYEEMERTQRDWEEKFREDNNSTPVCLINKTVVEKPDFCDPGNRSDVTEDRYEVKAQTACTAETIPLQNHVAKSKVRELSDVRADGLPPASLGTGFFPERSSISIHDSEIASQDFAFPMARVKQNQPVLGNSHYTGPVHSQNHPDSLGSHDPPTTPIPSFASNPVSSPSKGHTSEIQNDSHALVPHRAPTGVVGVLEALRKARQSLQHKINGFGCDGKHNELSVPLSIPGVKEDSAVGCVGVFRLPTESSVEADGRREFLNPSFRLSLENCFPDARVPAAASNPLLTGLPYLGTRSAISFEDQLCTSKYVEGGSRISAQKSHFDSGLNPSLPSFNKYVYPAFSISPSYPALIPQTTSLQGLSTPLHRTDAGAGPPVDYLSPDNQVRQNMYR</sequence>
<feature type="compositionally biased region" description="Polar residues" evidence="2">
    <location>
        <begin position="447"/>
        <end position="467"/>
    </location>
</feature>
<comment type="caution">
    <text evidence="3">The sequence shown here is derived from an EMBL/GenBank/DDBJ whole genome shotgun (WGS) entry which is preliminary data.</text>
</comment>
<evidence type="ECO:0000313" key="3">
    <source>
        <dbReference type="EMBL" id="KAJ8759194.1"/>
    </source>
</evidence>
<name>A0AAV8SZ51_9ROSI</name>
<keyword evidence="4" id="KW-1185">Reference proteome</keyword>
<evidence type="ECO:0000256" key="1">
    <source>
        <dbReference type="SAM" id="Coils"/>
    </source>
</evidence>
<feature type="compositionally biased region" description="Polar residues" evidence="2">
    <location>
        <begin position="415"/>
        <end position="431"/>
    </location>
</feature>
<organism evidence="3 4">
    <name type="scientific">Erythroxylum novogranatense</name>
    <dbReference type="NCBI Taxonomy" id="1862640"/>
    <lineage>
        <taxon>Eukaryota</taxon>
        <taxon>Viridiplantae</taxon>
        <taxon>Streptophyta</taxon>
        <taxon>Embryophyta</taxon>
        <taxon>Tracheophyta</taxon>
        <taxon>Spermatophyta</taxon>
        <taxon>Magnoliopsida</taxon>
        <taxon>eudicotyledons</taxon>
        <taxon>Gunneridae</taxon>
        <taxon>Pentapetalae</taxon>
        <taxon>rosids</taxon>
        <taxon>fabids</taxon>
        <taxon>Malpighiales</taxon>
        <taxon>Erythroxylaceae</taxon>
        <taxon>Erythroxylum</taxon>
    </lineage>
</organism>
<feature type="compositionally biased region" description="Polar residues" evidence="2">
    <location>
        <begin position="668"/>
        <end position="678"/>
    </location>
</feature>
<feature type="region of interest" description="Disordered" evidence="2">
    <location>
        <begin position="656"/>
        <end position="678"/>
    </location>
</feature>
<dbReference type="Proteomes" id="UP001159364">
    <property type="component" value="Linkage Group LG07"/>
</dbReference>
<evidence type="ECO:0000256" key="2">
    <source>
        <dbReference type="SAM" id="MobiDB-lite"/>
    </source>
</evidence>
<dbReference type="PANTHER" id="PTHR33701:SF3">
    <property type="entry name" value="TRANSCRIPTIONAL REGULATOR ATRX"/>
    <property type="match status" value="1"/>
</dbReference>
<accession>A0AAV8SZ51</accession>
<feature type="compositionally biased region" description="Basic residues" evidence="2">
    <location>
        <begin position="179"/>
        <end position="190"/>
    </location>
</feature>
<gene>
    <name evidence="3" type="ORF">K2173_004201</name>
</gene>
<feature type="region of interest" description="Disordered" evidence="2">
    <location>
        <begin position="159"/>
        <end position="190"/>
    </location>
</feature>
<feature type="coiled-coil region" evidence="1">
    <location>
        <begin position="275"/>
        <end position="302"/>
    </location>
</feature>
<feature type="coiled-coil region" evidence="1">
    <location>
        <begin position="39"/>
        <end position="73"/>
    </location>
</feature>
<protein>
    <submittedName>
        <fullName evidence="3">Uncharacterized protein</fullName>
    </submittedName>
</protein>